<protein>
    <submittedName>
        <fullName evidence="2">Uncharacterized protein</fullName>
    </submittedName>
</protein>
<proteinExistence type="predicted"/>
<dbReference type="AlphaFoldDB" id="A0AAV4H9M2"/>
<comment type="caution">
    <text evidence="2">The sequence shown here is derived from an EMBL/GenBank/DDBJ whole genome shotgun (WGS) entry which is preliminary data.</text>
</comment>
<dbReference type="EMBL" id="BMAT01005456">
    <property type="protein sequence ID" value="GFR93465.1"/>
    <property type="molecule type" value="Genomic_DNA"/>
</dbReference>
<evidence type="ECO:0000313" key="2">
    <source>
        <dbReference type="EMBL" id="GFR93465.1"/>
    </source>
</evidence>
<accession>A0AAV4H9M2</accession>
<keyword evidence="3" id="KW-1185">Reference proteome</keyword>
<reference evidence="2 3" key="1">
    <citation type="journal article" date="2021" name="Elife">
        <title>Chloroplast acquisition without the gene transfer in kleptoplastic sea slugs, Plakobranchus ocellatus.</title>
        <authorList>
            <person name="Maeda T."/>
            <person name="Takahashi S."/>
            <person name="Yoshida T."/>
            <person name="Shimamura S."/>
            <person name="Takaki Y."/>
            <person name="Nagai Y."/>
            <person name="Toyoda A."/>
            <person name="Suzuki Y."/>
            <person name="Arimoto A."/>
            <person name="Ishii H."/>
            <person name="Satoh N."/>
            <person name="Nishiyama T."/>
            <person name="Hasebe M."/>
            <person name="Maruyama T."/>
            <person name="Minagawa J."/>
            <person name="Obokata J."/>
            <person name="Shigenobu S."/>
        </authorList>
    </citation>
    <scope>NUCLEOTIDE SEQUENCE [LARGE SCALE GENOMIC DNA]</scope>
</reference>
<sequence length="76" mass="8538">MLRDWVRIGDWDARHVSSTRVVAWMWSDGEQRWSFKAENAGGLEFGAARPMTELKPYNEPPRTDGVGLGNGCNNSV</sequence>
<gene>
    <name evidence="2" type="ORF">ElyMa_002644200</name>
</gene>
<name>A0AAV4H9M2_9GAST</name>
<evidence type="ECO:0000256" key="1">
    <source>
        <dbReference type="SAM" id="MobiDB-lite"/>
    </source>
</evidence>
<feature type="region of interest" description="Disordered" evidence="1">
    <location>
        <begin position="53"/>
        <end position="76"/>
    </location>
</feature>
<evidence type="ECO:0000313" key="3">
    <source>
        <dbReference type="Proteomes" id="UP000762676"/>
    </source>
</evidence>
<dbReference type="Proteomes" id="UP000762676">
    <property type="component" value="Unassembled WGS sequence"/>
</dbReference>
<organism evidence="2 3">
    <name type="scientific">Elysia marginata</name>
    <dbReference type="NCBI Taxonomy" id="1093978"/>
    <lineage>
        <taxon>Eukaryota</taxon>
        <taxon>Metazoa</taxon>
        <taxon>Spiralia</taxon>
        <taxon>Lophotrochozoa</taxon>
        <taxon>Mollusca</taxon>
        <taxon>Gastropoda</taxon>
        <taxon>Heterobranchia</taxon>
        <taxon>Euthyneura</taxon>
        <taxon>Panpulmonata</taxon>
        <taxon>Sacoglossa</taxon>
        <taxon>Placobranchoidea</taxon>
        <taxon>Plakobranchidae</taxon>
        <taxon>Elysia</taxon>
    </lineage>
</organism>